<sequence length="115" mass="12615">MSDDDLTSDHDPSSGSLFDDTIDIDQMLQALDRDLERRLSIARRLEPILRDIVTYYGVPSENWHSFGVVFRFDTNAIGETSMEVGGMGLRASGTRERSAGAPATVNIGPGTHEES</sequence>
<evidence type="ECO:0000256" key="1">
    <source>
        <dbReference type="SAM" id="MobiDB-lite"/>
    </source>
</evidence>
<comment type="caution">
    <text evidence="2">The sequence shown here is derived from an EMBL/GenBank/DDBJ whole genome shotgun (WGS) entry which is preliminary data.</text>
</comment>
<gene>
    <name evidence="2" type="ORF">FHS81_000614</name>
</gene>
<dbReference type="EMBL" id="JACICC010000001">
    <property type="protein sequence ID" value="MBB3808560.1"/>
    <property type="molecule type" value="Genomic_DNA"/>
</dbReference>
<accession>A0A7W5Z2C6</accession>
<dbReference type="RefSeq" id="WP_183750540.1">
    <property type="nucleotide sequence ID" value="NZ_JACICC010000001.1"/>
</dbReference>
<evidence type="ECO:0000313" key="3">
    <source>
        <dbReference type="Proteomes" id="UP000537592"/>
    </source>
</evidence>
<keyword evidence="3" id="KW-1185">Reference proteome</keyword>
<name>A0A7W5Z2C6_9HYPH</name>
<dbReference type="Proteomes" id="UP000537592">
    <property type="component" value="Unassembled WGS sequence"/>
</dbReference>
<reference evidence="2 3" key="1">
    <citation type="submission" date="2020-08" db="EMBL/GenBank/DDBJ databases">
        <title>Genomic Encyclopedia of Type Strains, Phase IV (KMG-IV): sequencing the most valuable type-strain genomes for metagenomic binning, comparative biology and taxonomic classification.</title>
        <authorList>
            <person name="Goeker M."/>
        </authorList>
    </citation>
    <scope>NUCLEOTIDE SEQUENCE [LARGE SCALE GENOMIC DNA]</scope>
    <source>
        <strain evidence="2 3">DSM 28760</strain>
    </source>
</reference>
<evidence type="ECO:0000313" key="2">
    <source>
        <dbReference type="EMBL" id="MBB3808560.1"/>
    </source>
</evidence>
<feature type="region of interest" description="Disordered" evidence="1">
    <location>
        <begin position="91"/>
        <end position="115"/>
    </location>
</feature>
<proteinExistence type="predicted"/>
<dbReference type="AlphaFoldDB" id="A0A7W5Z2C6"/>
<protein>
    <submittedName>
        <fullName evidence="2">Uncharacterized protein</fullName>
    </submittedName>
</protein>
<organism evidence="2 3">
    <name type="scientific">Pseudochelatococcus contaminans</name>
    <dbReference type="NCBI Taxonomy" id="1538103"/>
    <lineage>
        <taxon>Bacteria</taxon>
        <taxon>Pseudomonadati</taxon>
        <taxon>Pseudomonadota</taxon>
        <taxon>Alphaproteobacteria</taxon>
        <taxon>Hyphomicrobiales</taxon>
        <taxon>Chelatococcaceae</taxon>
        <taxon>Pseudochelatococcus</taxon>
    </lineage>
</organism>